<dbReference type="AlphaFoldDB" id="A0A7X9RUB8"/>
<feature type="domain" description="DUF1254" evidence="3">
    <location>
        <begin position="69"/>
        <end position="199"/>
    </location>
</feature>
<dbReference type="InterPro" id="IPR037050">
    <property type="entry name" value="DUF1254_sf"/>
</dbReference>
<accession>A0A7X9RUB8</accession>
<dbReference type="Gene3D" id="1.10.3360.10">
    <property type="entry name" value="VPA0735-like domain"/>
    <property type="match status" value="1"/>
</dbReference>
<dbReference type="Pfam" id="PF06742">
    <property type="entry name" value="DUF1214"/>
    <property type="match status" value="1"/>
</dbReference>
<gene>
    <name evidence="4" type="ORF">HHU12_12850</name>
</gene>
<dbReference type="Pfam" id="PF06863">
    <property type="entry name" value="DUF1254"/>
    <property type="match status" value="1"/>
</dbReference>
<dbReference type="InterPro" id="IPR010621">
    <property type="entry name" value="DUF1214"/>
</dbReference>
<dbReference type="PANTHER" id="PTHR36509">
    <property type="entry name" value="BLL3101 PROTEIN"/>
    <property type="match status" value="1"/>
</dbReference>
<dbReference type="RefSeq" id="WP_169657146.1">
    <property type="nucleotide sequence ID" value="NZ_JABANE010000030.1"/>
</dbReference>
<feature type="signal peptide" evidence="1">
    <location>
        <begin position="1"/>
        <end position="21"/>
    </location>
</feature>
<comment type="caution">
    <text evidence="4">The sequence shown here is derived from an EMBL/GenBank/DDBJ whole genome shotgun (WGS) entry which is preliminary data.</text>
</comment>
<dbReference type="EMBL" id="JABANE010000030">
    <property type="protein sequence ID" value="NME68854.1"/>
    <property type="molecule type" value="Genomic_DNA"/>
</dbReference>
<name>A0A7X9RUB8_9BACT</name>
<keyword evidence="5" id="KW-1185">Reference proteome</keyword>
<feature type="domain" description="DUF1214" evidence="2">
    <location>
        <begin position="342"/>
        <end position="450"/>
    </location>
</feature>
<reference evidence="4 5" key="1">
    <citation type="submission" date="2020-04" db="EMBL/GenBank/DDBJ databases">
        <title>Flammeovirga sp. SR4, a novel species isolated from seawater.</title>
        <authorList>
            <person name="Wang X."/>
        </authorList>
    </citation>
    <scope>NUCLEOTIDE SEQUENCE [LARGE SCALE GENOMIC DNA]</scope>
    <source>
        <strain evidence="4 5">ATCC 23126</strain>
    </source>
</reference>
<protein>
    <submittedName>
        <fullName evidence="4">DUF1254 domain-containing protein</fullName>
    </submittedName>
</protein>
<dbReference type="Proteomes" id="UP000576082">
    <property type="component" value="Unassembled WGS sequence"/>
</dbReference>
<dbReference type="PANTHER" id="PTHR36509:SF2">
    <property type="entry name" value="BLL3101 PROTEIN"/>
    <property type="match status" value="1"/>
</dbReference>
<evidence type="ECO:0000259" key="2">
    <source>
        <dbReference type="Pfam" id="PF06742"/>
    </source>
</evidence>
<dbReference type="InterPro" id="IPR010679">
    <property type="entry name" value="DUF1254"/>
</dbReference>
<organism evidence="4 5">
    <name type="scientific">Flammeovirga aprica JL-4</name>
    <dbReference type="NCBI Taxonomy" id="694437"/>
    <lineage>
        <taxon>Bacteria</taxon>
        <taxon>Pseudomonadati</taxon>
        <taxon>Bacteroidota</taxon>
        <taxon>Cytophagia</taxon>
        <taxon>Cytophagales</taxon>
        <taxon>Flammeovirgaceae</taxon>
        <taxon>Flammeovirga</taxon>
    </lineage>
</organism>
<evidence type="ECO:0000256" key="1">
    <source>
        <dbReference type="SAM" id="SignalP"/>
    </source>
</evidence>
<dbReference type="Gene3D" id="2.60.120.600">
    <property type="entry name" value="Domain of unknown function DUF1214, C-terminal domain"/>
    <property type="match status" value="1"/>
</dbReference>
<feature type="chain" id="PRO_5030527923" evidence="1">
    <location>
        <begin position="22"/>
        <end position="466"/>
    </location>
</feature>
<evidence type="ECO:0000259" key="3">
    <source>
        <dbReference type="Pfam" id="PF06863"/>
    </source>
</evidence>
<dbReference type="SUPFAM" id="SSF160935">
    <property type="entry name" value="VPA0735-like"/>
    <property type="match status" value="1"/>
</dbReference>
<keyword evidence="1" id="KW-0732">Signal</keyword>
<dbReference type="Gene3D" id="2.60.40.1610">
    <property type="entry name" value="Domain of unknown function DUF1254"/>
    <property type="match status" value="1"/>
</dbReference>
<proteinExistence type="predicted"/>
<evidence type="ECO:0000313" key="4">
    <source>
        <dbReference type="EMBL" id="NME68854.1"/>
    </source>
</evidence>
<evidence type="ECO:0000313" key="5">
    <source>
        <dbReference type="Proteomes" id="UP000576082"/>
    </source>
</evidence>
<dbReference type="InterPro" id="IPR037049">
    <property type="entry name" value="DUF1214_C_sf"/>
</dbReference>
<sequence length="466" mass="52730">MKQVNLLTLLLCLLVYNSSFAQKKNNLSVDQARALSKEAFEFGFPAVFIQNQYYVNSYATKAVGFKAPINQFAHSREFVDASNRQYVGNNVDVLASSASIDLSEEPLVITIPEMGDRFWLMQFINTWNEVPAVPSSRTHGGKARTFVVVGPEWEGDVPAEMELLKVNTETTLIVLRLYCSGKSDYKEVNAIQDQINITPLSQWGGNYVAPSYVTLKENFDGNRDVNEIVMSMPAEEFFNSLNKVLLKNPAYDADQSFMEKIAALGIIPGEHFTFDNYTEEVQEAINQGVIDAKQAIGARVKNLGELKNNWILTYDMGRFGTDYNYRAAWTLIGVGGNLLEDAFYPTTIIDEDGEMFDTNKHAYKITFSKEELPPVKSFWSLTMYDIKSYLVPNDLNKYTVGDRSDLQYNEDGSLTIYMQKDRPSEDKVSNWLPAPEGAFRIALRLYTPEEQVIKGNWIPPVVQKIK</sequence>